<evidence type="ECO:0000256" key="5">
    <source>
        <dbReference type="SAM" id="Phobius"/>
    </source>
</evidence>
<name>A0A388SGH1_9BURK</name>
<dbReference type="EMBL" id="BGZJ01000002">
    <property type="protein sequence ID" value="GBO94511.1"/>
    <property type="molecule type" value="Genomic_DNA"/>
</dbReference>
<evidence type="ECO:0000256" key="2">
    <source>
        <dbReference type="ARBA" id="ARBA00023054"/>
    </source>
</evidence>
<feature type="compositionally biased region" description="Low complexity" evidence="4">
    <location>
        <begin position="9"/>
        <end position="24"/>
    </location>
</feature>
<dbReference type="SUPFAM" id="SSF51230">
    <property type="entry name" value="Single hybrid motif"/>
    <property type="match status" value="1"/>
</dbReference>
<dbReference type="GO" id="GO:0030313">
    <property type="term" value="C:cell envelope"/>
    <property type="evidence" value="ECO:0007669"/>
    <property type="project" value="UniProtKB-SubCell"/>
</dbReference>
<keyword evidence="5" id="KW-0812">Transmembrane</keyword>
<keyword evidence="2 3" id="KW-0175">Coiled coil</keyword>
<protein>
    <submittedName>
        <fullName evidence="7">ABC drugE1 family efflux system MFP</fullName>
    </submittedName>
</protein>
<dbReference type="PANTHER" id="PTHR32347">
    <property type="entry name" value="EFFLUX SYSTEM COMPONENT YKNX-RELATED"/>
    <property type="match status" value="1"/>
</dbReference>
<evidence type="ECO:0000313" key="8">
    <source>
        <dbReference type="Proteomes" id="UP000266091"/>
    </source>
</evidence>
<feature type="coiled-coil region" evidence="3">
    <location>
        <begin position="249"/>
        <end position="290"/>
    </location>
</feature>
<evidence type="ECO:0000256" key="1">
    <source>
        <dbReference type="ARBA" id="ARBA00004196"/>
    </source>
</evidence>
<feature type="region of interest" description="Disordered" evidence="4">
    <location>
        <begin position="1"/>
        <end position="33"/>
    </location>
</feature>
<dbReference type="Gene3D" id="1.10.287.470">
    <property type="entry name" value="Helix hairpin bin"/>
    <property type="match status" value="2"/>
</dbReference>
<feature type="transmembrane region" description="Helical" evidence="5">
    <location>
        <begin position="38"/>
        <end position="59"/>
    </location>
</feature>
<dbReference type="AlphaFoldDB" id="A0A388SGH1"/>
<keyword evidence="5" id="KW-0472">Membrane</keyword>
<dbReference type="InterPro" id="IPR050465">
    <property type="entry name" value="UPF0194_transport"/>
</dbReference>
<dbReference type="InterPro" id="IPR058625">
    <property type="entry name" value="MdtA-like_BSH"/>
</dbReference>
<keyword evidence="5" id="KW-1133">Transmembrane helix</keyword>
<dbReference type="Proteomes" id="UP000266091">
    <property type="component" value="Unassembled WGS sequence"/>
</dbReference>
<comment type="subcellular location">
    <subcellularLocation>
        <location evidence="1">Cell envelope</location>
    </subcellularLocation>
</comment>
<evidence type="ECO:0000256" key="4">
    <source>
        <dbReference type="SAM" id="MobiDB-lite"/>
    </source>
</evidence>
<dbReference type="SUPFAM" id="SSF111369">
    <property type="entry name" value="HlyD-like secretion proteins"/>
    <property type="match status" value="2"/>
</dbReference>
<dbReference type="Gene3D" id="2.40.50.100">
    <property type="match status" value="2"/>
</dbReference>
<proteinExistence type="predicted"/>
<keyword evidence="8" id="KW-1185">Reference proteome</keyword>
<dbReference type="RefSeq" id="WP_116270765.1">
    <property type="nucleotide sequence ID" value="NZ_BGZJ01000002.1"/>
</dbReference>
<dbReference type="OrthoDB" id="1634554at2"/>
<comment type="caution">
    <text evidence="7">The sequence shown here is derived from an EMBL/GenBank/DDBJ whole genome shotgun (WGS) entry which is preliminary data.</text>
</comment>
<feature type="domain" description="Multidrug resistance protein MdtA-like barrel-sandwich hybrid" evidence="6">
    <location>
        <begin position="88"/>
        <end position="315"/>
    </location>
</feature>
<evidence type="ECO:0000256" key="3">
    <source>
        <dbReference type="SAM" id="Coils"/>
    </source>
</evidence>
<accession>A0A388SGH1</accession>
<sequence length="406" mass="42867">MSEEEKKNAAPAPAAEAESGAAAAPTPQSLGKGPGKKALLKPLIVFAVLIAVGTTFMVLGPRRDADTLAQSQKYGTLTAEDVNTAFEKVSGKLVSRPAVEGRMVKAGDVLMELDSTDTDISIAKTKAQIAENAAAVEEAKRTIETSLTASGTTEKNSWRTIEGAKANLDSAIATEKRAKADYDRTKNLITSHAISQASFDSARNTWETAAAAVTTARKQLDASTVGASKSDLARLAKTGSAQGMRLAAIADTRASIETQKLKVKQLEAEGEQLKQALAALEVEKSRLTIKAPEDGKILKVMYQVGEIVPAGSPAVLLESNRQYYEIYVSEKDAAKFAEGKTVKGETAAGKTVTGTVRVLHEAPAFADLRGTRERGQADLKSLVARIYVTPQPGVIPGMSIGVKIND</sequence>
<organism evidence="7 8">
    <name type="scientific">Mesosutterella multiformis</name>
    <dbReference type="NCBI Taxonomy" id="2259133"/>
    <lineage>
        <taxon>Bacteria</taxon>
        <taxon>Pseudomonadati</taxon>
        <taxon>Pseudomonadota</taxon>
        <taxon>Betaproteobacteria</taxon>
        <taxon>Burkholderiales</taxon>
        <taxon>Sutterellaceae</taxon>
        <taxon>Mesosutterella</taxon>
    </lineage>
</organism>
<dbReference type="PANTHER" id="PTHR32347:SF29">
    <property type="entry name" value="UPF0194 MEMBRANE PROTEIN YBHG"/>
    <property type="match status" value="1"/>
</dbReference>
<dbReference type="InterPro" id="IPR011053">
    <property type="entry name" value="Single_hybrid_motif"/>
</dbReference>
<evidence type="ECO:0000313" key="7">
    <source>
        <dbReference type="EMBL" id="GBO94511.1"/>
    </source>
</evidence>
<gene>
    <name evidence="7" type="ORF">MESMUL_18650</name>
</gene>
<evidence type="ECO:0000259" key="6">
    <source>
        <dbReference type="Pfam" id="PF25917"/>
    </source>
</evidence>
<dbReference type="Pfam" id="PF25917">
    <property type="entry name" value="BSH_RND"/>
    <property type="match status" value="1"/>
</dbReference>
<reference evidence="7 8" key="1">
    <citation type="journal article" date="2018" name="Int. J. Syst. Evol. Microbiol.">
        <title>Mesosutterella multiformis gen. nov., sp. nov., a member of the family Sutterellaceae and Sutterella megalosphaeroides sp. nov., isolated from human faeces.</title>
        <authorList>
            <person name="Sakamoto M."/>
            <person name="Ikeyama N."/>
            <person name="Kunihiro T."/>
            <person name="Iino T."/>
            <person name="Yuki M."/>
            <person name="Ohkuma M."/>
        </authorList>
    </citation>
    <scope>NUCLEOTIDE SEQUENCE [LARGE SCALE GENOMIC DNA]</scope>
    <source>
        <strain evidence="7 8">4NBBH2</strain>
    </source>
</reference>